<evidence type="ECO:0000256" key="1">
    <source>
        <dbReference type="ARBA" id="ARBA00010617"/>
    </source>
</evidence>
<proteinExistence type="inferred from homology"/>
<keyword evidence="5" id="KW-0503">Monooxygenase</keyword>
<dbReference type="EMBL" id="JAXOVC010000013">
    <property type="protein sequence ID" value="KAK4494856.1"/>
    <property type="molecule type" value="Genomic_DNA"/>
</dbReference>
<protein>
    <recommendedName>
        <fullName evidence="8">Cytochrome P450</fullName>
    </recommendedName>
</protein>
<dbReference type="PANTHER" id="PTHR24304:SF2">
    <property type="entry name" value="24-HYDROXYCHOLESTEROL 7-ALPHA-HYDROXYLASE"/>
    <property type="match status" value="1"/>
</dbReference>
<organism evidence="6 7">
    <name type="scientific">Zasmidium cellare</name>
    <name type="common">Wine cellar mold</name>
    <name type="synonym">Racodium cellare</name>
    <dbReference type="NCBI Taxonomy" id="395010"/>
    <lineage>
        <taxon>Eukaryota</taxon>
        <taxon>Fungi</taxon>
        <taxon>Dikarya</taxon>
        <taxon>Ascomycota</taxon>
        <taxon>Pezizomycotina</taxon>
        <taxon>Dothideomycetes</taxon>
        <taxon>Dothideomycetidae</taxon>
        <taxon>Mycosphaerellales</taxon>
        <taxon>Mycosphaerellaceae</taxon>
        <taxon>Zasmidium</taxon>
    </lineage>
</organism>
<gene>
    <name evidence="6" type="ORF">PRZ48_014212</name>
</gene>
<evidence type="ECO:0000313" key="7">
    <source>
        <dbReference type="Proteomes" id="UP001305779"/>
    </source>
</evidence>
<evidence type="ECO:0000256" key="5">
    <source>
        <dbReference type="RuleBase" id="RU000461"/>
    </source>
</evidence>
<comment type="caution">
    <text evidence="6">The sequence shown here is derived from an EMBL/GenBank/DDBJ whole genome shotgun (WGS) entry which is preliminary data.</text>
</comment>
<dbReference type="Pfam" id="PF00067">
    <property type="entry name" value="p450"/>
    <property type="match status" value="1"/>
</dbReference>
<dbReference type="PROSITE" id="PS00086">
    <property type="entry name" value="CYTOCHROME_P450"/>
    <property type="match status" value="1"/>
</dbReference>
<sequence length="408" mass="45796">MTPDEARTCQKTKHMDADSNSKYLTPFERVNELTAKFTQLLDEQLKEETESLLCLDSVALYGWLRDRMFSASCTAFFGQKLVEMYPSYCEDFFGFADDFIKFLFQLPSYMMKDAIGRRKRIIARLEEWSSQMRSQCGGTPIDPESVDWEPYLGSRLNRARQLDYTARGLSTRNGAALDLGLTLGLSANAIPAAGWMLFHALDPKAPAGLLPRLVAEIKHSEKADHTLDIATLITQPTLQSLWQETLRMHVDVLVTRHLPEDFMLPLDEEGERKVAFQKGDHLFAGSWVGHHDPGNWPTDHAPTDVFDAERFVVADPKTGERMFNAGKTAGKLFPFGGGKTLCPGRFFAKQEAIGAVAMVLLRFDFEVKGFVDSHKRPTPSFPLAKHAFPGSGSQVPGGDMMVKIRRRQ</sequence>
<dbReference type="InterPro" id="IPR036396">
    <property type="entry name" value="Cyt_P450_sf"/>
</dbReference>
<keyword evidence="7" id="KW-1185">Reference proteome</keyword>
<name>A0ABR0E0T8_ZASCE</name>
<keyword evidence="4 5" id="KW-0408">Iron</keyword>
<dbReference type="SUPFAM" id="SSF48264">
    <property type="entry name" value="Cytochrome P450"/>
    <property type="match status" value="1"/>
</dbReference>
<keyword evidence="5" id="KW-0560">Oxidoreductase</keyword>
<keyword evidence="2 5" id="KW-0349">Heme</keyword>
<keyword evidence="3 5" id="KW-0479">Metal-binding</keyword>
<evidence type="ECO:0000256" key="3">
    <source>
        <dbReference type="ARBA" id="ARBA00022723"/>
    </source>
</evidence>
<evidence type="ECO:0000313" key="6">
    <source>
        <dbReference type="EMBL" id="KAK4494856.1"/>
    </source>
</evidence>
<comment type="similarity">
    <text evidence="1 5">Belongs to the cytochrome P450 family.</text>
</comment>
<dbReference type="PANTHER" id="PTHR24304">
    <property type="entry name" value="CYTOCHROME P450 FAMILY 7"/>
    <property type="match status" value="1"/>
</dbReference>
<dbReference type="Proteomes" id="UP001305779">
    <property type="component" value="Unassembled WGS sequence"/>
</dbReference>
<dbReference type="InterPro" id="IPR050529">
    <property type="entry name" value="CYP450_sterol_14alpha_dmase"/>
</dbReference>
<evidence type="ECO:0000256" key="2">
    <source>
        <dbReference type="ARBA" id="ARBA00022617"/>
    </source>
</evidence>
<evidence type="ECO:0000256" key="4">
    <source>
        <dbReference type="ARBA" id="ARBA00023004"/>
    </source>
</evidence>
<reference evidence="6 7" key="1">
    <citation type="journal article" date="2023" name="G3 (Bethesda)">
        <title>A chromosome-level genome assembly of Zasmidium syzygii isolated from banana leaves.</title>
        <authorList>
            <person name="van Westerhoven A.C."/>
            <person name="Mehrabi R."/>
            <person name="Talebi R."/>
            <person name="Steentjes M.B.F."/>
            <person name="Corcolon B."/>
            <person name="Chong P.A."/>
            <person name="Kema G.H.J."/>
            <person name="Seidl M.F."/>
        </authorList>
    </citation>
    <scope>NUCLEOTIDE SEQUENCE [LARGE SCALE GENOMIC DNA]</scope>
    <source>
        <strain evidence="6 7">P124</strain>
    </source>
</reference>
<accession>A0ABR0E0T8</accession>
<evidence type="ECO:0008006" key="8">
    <source>
        <dbReference type="Google" id="ProtNLM"/>
    </source>
</evidence>
<dbReference type="Gene3D" id="1.10.630.10">
    <property type="entry name" value="Cytochrome P450"/>
    <property type="match status" value="1"/>
</dbReference>
<dbReference type="InterPro" id="IPR001128">
    <property type="entry name" value="Cyt_P450"/>
</dbReference>
<dbReference type="InterPro" id="IPR017972">
    <property type="entry name" value="Cyt_P450_CS"/>
</dbReference>